<reference evidence="2" key="1">
    <citation type="journal article" date="2022" name="Mol. Ecol. Resour.">
        <title>The genomes of chicory, endive, great burdock and yacon provide insights into Asteraceae palaeo-polyploidization history and plant inulin production.</title>
        <authorList>
            <person name="Fan W."/>
            <person name="Wang S."/>
            <person name="Wang H."/>
            <person name="Wang A."/>
            <person name="Jiang F."/>
            <person name="Liu H."/>
            <person name="Zhao H."/>
            <person name="Xu D."/>
            <person name="Zhang Y."/>
        </authorList>
    </citation>
    <scope>NUCLEOTIDE SEQUENCE [LARGE SCALE GENOMIC DNA]</scope>
    <source>
        <strain evidence="2">cv. Punajuju</strain>
    </source>
</reference>
<reference evidence="1 2" key="2">
    <citation type="journal article" date="2022" name="Mol. Ecol. Resour.">
        <title>The genomes of chicory, endive, great burdock and yacon provide insights into Asteraceae paleo-polyploidization history and plant inulin production.</title>
        <authorList>
            <person name="Fan W."/>
            <person name="Wang S."/>
            <person name="Wang H."/>
            <person name="Wang A."/>
            <person name="Jiang F."/>
            <person name="Liu H."/>
            <person name="Zhao H."/>
            <person name="Xu D."/>
            <person name="Zhang Y."/>
        </authorList>
    </citation>
    <scope>NUCLEOTIDE SEQUENCE [LARGE SCALE GENOMIC DNA]</scope>
    <source>
        <strain evidence="2">cv. Punajuju</strain>
        <tissue evidence="1">Leaves</tissue>
    </source>
</reference>
<organism evidence="1 2">
    <name type="scientific">Cichorium intybus</name>
    <name type="common">Chicory</name>
    <dbReference type="NCBI Taxonomy" id="13427"/>
    <lineage>
        <taxon>Eukaryota</taxon>
        <taxon>Viridiplantae</taxon>
        <taxon>Streptophyta</taxon>
        <taxon>Embryophyta</taxon>
        <taxon>Tracheophyta</taxon>
        <taxon>Spermatophyta</taxon>
        <taxon>Magnoliopsida</taxon>
        <taxon>eudicotyledons</taxon>
        <taxon>Gunneridae</taxon>
        <taxon>Pentapetalae</taxon>
        <taxon>asterids</taxon>
        <taxon>campanulids</taxon>
        <taxon>Asterales</taxon>
        <taxon>Asteraceae</taxon>
        <taxon>Cichorioideae</taxon>
        <taxon>Cichorieae</taxon>
        <taxon>Cichoriinae</taxon>
        <taxon>Cichorium</taxon>
    </lineage>
</organism>
<comment type="caution">
    <text evidence="1">The sequence shown here is derived from an EMBL/GenBank/DDBJ whole genome shotgun (WGS) entry which is preliminary data.</text>
</comment>
<evidence type="ECO:0000313" key="2">
    <source>
        <dbReference type="Proteomes" id="UP001055811"/>
    </source>
</evidence>
<protein>
    <submittedName>
        <fullName evidence="1">Uncharacterized protein</fullName>
    </submittedName>
</protein>
<sequence length="415" mass="46965">MDLQFAFMVSTIRTTTPASDEEHLKKNIIRSECQSNAYIIDMNHNTPENVTCLFSKASERNAMLWHRRLGHANANNMNRLAKNDLVQGLLIKDFITFEKCVSCSQATPKFNSKADDCYFFGYARKTVYWVYNKVTKQIVESYDVRWLEENETDARVGPDWLFNYADLFKPFYVLFGGVSGTQPRSSGVNRDDDAEIILDLITPSVILEDPALNDGASPTSNIVTEDAPVDSSHVVGEPPAVDQSASLEDALNSDPADLFDSTLMDFLFPERIPDEYVASTSHDFRDSDRGALGSGSVENITNLLISTASLEHAVPSRIQRDHPIDNVICSLNDWVQTRSQSGSVNECLYSCFISQIEPKNFQMELNEPSWVDVMHEELNQFQNLNVWQLVKDLIILKFGTWLTYRPTSRLIPGYR</sequence>
<proteinExistence type="predicted"/>
<dbReference type="EMBL" id="CM042013">
    <property type="protein sequence ID" value="KAI3740356.1"/>
    <property type="molecule type" value="Genomic_DNA"/>
</dbReference>
<dbReference type="Proteomes" id="UP001055811">
    <property type="component" value="Linkage Group LG05"/>
</dbReference>
<gene>
    <name evidence="1" type="ORF">L2E82_30784</name>
</gene>
<name>A0ACB9D1G9_CICIN</name>
<evidence type="ECO:0000313" key="1">
    <source>
        <dbReference type="EMBL" id="KAI3740356.1"/>
    </source>
</evidence>
<keyword evidence="2" id="KW-1185">Reference proteome</keyword>
<accession>A0ACB9D1G9</accession>